<dbReference type="InterPro" id="IPR012677">
    <property type="entry name" value="Nucleotide-bd_a/b_plait_sf"/>
</dbReference>
<name>A0A1C9KCT6_NEMVE</name>
<dbReference type="GO" id="GO:0009967">
    <property type="term" value="P:positive regulation of signal transduction"/>
    <property type="evidence" value="ECO:0007669"/>
    <property type="project" value="UniProtKB-ARBA"/>
</dbReference>
<dbReference type="Gene3D" id="3.30.70.330">
    <property type="match status" value="2"/>
</dbReference>
<proteinExistence type="evidence at transcript level"/>
<feature type="non-terminal residue" evidence="5">
    <location>
        <position position="301"/>
    </location>
</feature>
<dbReference type="SMART" id="SM00360">
    <property type="entry name" value="RRM"/>
    <property type="match status" value="2"/>
</dbReference>
<evidence type="ECO:0000256" key="2">
    <source>
        <dbReference type="ARBA" id="ARBA00022884"/>
    </source>
</evidence>
<dbReference type="GO" id="GO:0005737">
    <property type="term" value="C:cytoplasm"/>
    <property type="evidence" value="ECO:0007669"/>
    <property type="project" value="UniProtKB-ARBA"/>
</dbReference>
<evidence type="ECO:0000256" key="1">
    <source>
        <dbReference type="ARBA" id="ARBA00022737"/>
    </source>
</evidence>
<dbReference type="PROSITE" id="PS50102">
    <property type="entry name" value="RRM"/>
    <property type="match status" value="2"/>
</dbReference>
<protein>
    <submittedName>
        <fullName evidence="5">Elav-like protein</fullName>
    </submittedName>
</protein>
<dbReference type="GO" id="GO:1990904">
    <property type="term" value="C:ribonucleoprotein complex"/>
    <property type="evidence" value="ECO:0007669"/>
    <property type="project" value="InterPro"/>
</dbReference>
<dbReference type="GO" id="GO:0010629">
    <property type="term" value="P:negative regulation of gene expression"/>
    <property type="evidence" value="ECO:0007669"/>
    <property type="project" value="UniProtKB-ARBA"/>
</dbReference>
<dbReference type="InterPro" id="IPR002343">
    <property type="entry name" value="Hud_Sxl_RNA"/>
</dbReference>
<keyword evidence="2 3" id="KW-0694">RNA-binding</keyword>
<dbReference type="GO" id="GO:0003729">
    <property type="term" value="F:mRNA binding"/>
    <property type="evidence" value="ECO:0007669"/>
    <property type="project" value="UniProtKB-ARBA"/>
</dbReference>
<dbReference type="FunFam" id="3.30.70.330:FF:000383">
    <property type="entry name" value="Sex lethal, isoform D"/>
    <property type="match status" value="1"/>
</dbReference>
<accession>A0A1C9KCT6</accession>
<evidence type="ECO:0000256" key="3">
    <source>
        <dbReference type="PROSITE-ProRule" id="PRU00176"/>
    </source>
</evidence>
<feature type="domain" description="RRM" evidence="4">
    <location>
        <begin position="76"/>
        <end position="154"/>
    </location>
</feature>
<dbReference type="PANTHER" id="PTHR10352">
    <property type="entry name" value="EUKARYOTIC TRANSLATION INITIATION FACTOR 3 SUBUNIT G"/>
    <property type="match status" value="1"/>
</dbReference>
<evidence type="ECO:0000259" key="4">
    <source>
        <dbReference type="PROSITE" id="PS50102"/>
    </source>
</evidence>
<reference evidence="5" key="1">
    <citation type="submission" date="2016-02" db="EMBL/GenBank/DDBJ databases">
        <title>Erk-MAPK signaling is required for endodermal and ectodermal patterning prior to the onset of gastrulation in the sea anemone Nematostella vectensis.</title>
        <authorList>
            <person name="Johnston H."/>
            <person name="Amiel A.R."/>
            <person name="Chock T."/>
            <person name="Dahlin P."/>
            <person name="Steinworth B."/>
            <person name="Iglesias M."/>
            <person name="Layden M."/>
            <person name="Rottinger E."/>
            <person name="Martindale M.Q."/>
        </authorList>
    </citation>
    <scope>NUCLEOTIDE SEQUENCE</scope>
</reference>
<dbReference type="CDD" id="cd12652">
    <property type="entry name" value="RRM2_Hu"/>
    <property type="match status" value="1"/>
</dbReference>
<feature type="non-terminal residue" evidence="5">
    <location>
        <position position="1"/>
    </location>
</feature>
<dbReference type="EMBL" id="KU746912">
    <property type="protein sequence ID" value="AOP31967.1"/>
    <property type="molecule type" value="mRNA"/>
</dbReference>
<dbReference type="SUPFAM" id="SSF54928">
    <property type="entry name" value="RNA-binding domain, RBD"/>
    <property type="match status" value="2"/>
</dbReference>
<dbReference type="Pfam" id="PF00076">
    <property type="entry name" value="RRM_1"/>
    <property type="match status" value="2"/>
</dbReference>
<keyword evidence="1" id="KW-0677">Repeat</keyword>
<dbReference type="InterPro" id="IPR034775">
    <property type="entry name" value="Elav_RRM1"/>
</dbReference>
<dbReference type="AlphaFoldDB" id="A0A1C9KCT6"/>
<dbReference type="InterPro" id="IPR000504">
    <property type="entry name" value="RRM_dom"/>
</dbReference>
<feature type="domain" description="RRM" evidence="4">
    <location>
        <begin position="162"/>
        <end position="241"/>
    </location>
</feature>
<dbReference type="PRINTS" id="PR00961">
    <property type="entry name" value="HUDSXLRNA"/>
</dbReference>
<sequence length="301" mass="33322">VTVHFSFEFLTFSYAHGLFQFIFGDPVSNLFVRFSQLSETETLSVMLDMMDDNSKAMAEDINNHEPMENGTSDERTNLIINYVPPSMSQEDIKKIFGTVGNVTSCKLIRDRATGQSLGYAFVNYDNPDDANKAVREMNGARLQNKTLKVSFARPSSTEIKNANLYISGLPKDMKEEEVEALFKPFGKIITSKVLKDVSGEGRGTGFVRFDKRCEAQTAIDDLNNKTLPGTNVKLTVKFANPPNSRQPAMPLSPALTSPLGRALTPQRNFSGGPVHHQMLNMRYSPMTASSFSPACQANCHS</sequence>
<organism evidence="5">
    <name type="scientific">Nematostella vectensis</name>
    <name type="common">Starlet sea anemone</name>
    <dbReference type="NCBI Taxonomy" id="45351"/>
    <lineage>
        <taxon>Eukaryota</taxon>
        <taxon>Metazoa</taxon>
        <taxon>Cnidaria</taxon>
        <taxon>Anthozoa</taxon>
        <taxon>Hexacorallia</taxon>
        <taxon>Actiniaria</taxon>
        <taxon>Edwardsiidae</taxon>
        <taxon>Nematostella</taxon>
    </lineage>
</organism>
<dbReference type="InterPro" id="IPR035979">
    <property type="entry name" value="RBD_domain_sf"/>
</dbReference>
<dbReference type="CDD" id="cd12650">
    <property type="entry name" value="RRM1_Hu"/>
    <property type="match status" value="1"/>
</dbReference>
<evidence type="ECO:0000313" key="5">
    <source>
        <dbReference type="EMBL" id="AOP31967.1"/>
    </source>
</evidence>